<dbReference type="EMBL" id="JANAWD010000271">
    <property type="protein sequence ID" value="KAJ3482474.1"/>
    <property type="molecule type" value="Genomic_DNA"/>
</dbReference>
<comment type="caution">
    <text evidence="2">The sequence shown here is derived from an EMBL/GenBank/DDBJ whole genome shotgun (WGS) entry which is preliminary data.</text>
</comment>
<keyword evidence="3" id="KW-1185">Reference proteome</keyword>
<evidence type="ECO:0000313" key="2">
    <source>
        <dbReference type="EMBL" id="KAJ3482474.1"/>
    </source>
</evidence>
<protein>
    <submittedName>
        <fullName evidence="2">Uncharacterized protein</fullName>
    </submittedName>
</protein>
<accession>A0AAD5V0F3</accession>
<organism evidence="2 3">
    <name type="scientific">Meripilus lineatus</name>
    <dbReference type="NCBI Taxonomy" id="2056292"/>
    <lineage>
        <taxon>Eukaryota</taxon>
        <taxon>Fungi</taxon>
        <taxon>Dikarya</taxon>
        <taxon>Basidiomycota</taxon>
        <taxon>Agaricomycotina</taxon>
        <taxon>Agaricomycetes</taxon>
        <taxon>Polyporales</taxon>
        <taxon>Meripilaceae</taxon>
        <taxon>Meripilus</taxon>
    </lineage>
</organism>
<name>A0AAD5V0F3_9APHY</name>
<feature type="region of interest" description="Disordered" evidence="1">
    <location>
        <begin position="93"/>
        <end position="115"/>
    </location>
</feature>
<gene>
    <name evidence="2" type="ORF">NLI96_g6956</name>
</gene>
<reference evidence="2" key="1">
    <citation type="submission" date="2022-07" db="EMBL/GenBank/DDBJ databases">
        <title>Genome Sequence of Physisporinus lineatus.</title>
        <authorList>
            <person name="Buettner E."/>
        </authorList>
    </citation>
    <scope>NUCLEOTIDE SEQUENCE</scope>
    <source>
        <strain evidence="2">VT162</strain>
    </source>
</reference>
<proteinExistence type="predicted"/>
<dbReference type="Proteomes" id="UP001212997">
    <property type="component" value="Unassembled WGS sequence"/>
</dbReference>
<dbReference type="AlphaFoldDB" id="A0AAD5V0F3"/>
<sequence length="128" mass="14624">MERNQILNTDWTHTVAQISREIRDVWVNRRFAWEPACTYVPDNRAPHFCVWKEGDLAIGNYRLILKGPAEICAVLDDGKCPFVGTVASNSILRPMRTRNSHGESPQTPDPLPLQPRYPGGVVRWKTVR</sequence>
<evidence type="ECO:0000313" key="3">
    <source>
        <dbReference type="Proteomes" id="UP001212997"/>
    </source>
</evidence>
<evidence type="ECO:0000256" key="1">
    <source>
        <dbReference type="SAM" id="MobiDB-lite"/>
    </source>
</evidence>